<reference evidence="1" key="1">
    <citation type="submission" date="2014-12" db="EMBL/GenBank/DDBJ databases">
        <title>Insight into the proteome of Arion vulgaris.</title>
        <authorList>
            <person name="Aradska J."/>
            <person name="Bulat T."/>
            <person name="Smidak R."/>
            <person name="Sarate P."/>
            <person name="Gangsoo J."/>
            <person name="Sialana F."/>
            <person name="Bilban M."/>
            <person name="Lubec G."/>
        </authorList>
    </citation>
    <scope>NUCLEOTIDE SEQUENCE</scope>
    <source>
        <tissue evidence="1">Skin</tissue>
    </source>
</reference>
<accession>A0A0B6Z9L3</accession>
<organism evidence="1">
    <name type="scientific">Arion vulgaris</name>
    <dbReference type="NCBI Taxonomy" id="1028688"/>
    <lineage>
        <taxon>Eukaryota</taxon>
        <taxon>Metazoa</taxon>
        <taxon>Spiralia</taxon>
        <taxon>Lophotrochozoa</taxon>
        <taxon>Mollusca</taxon>
        <taxon>Gastropoda</taxon>
        <taxon>Heterobranchia</taxon>
        <taxon>Euthyneura</taxon>
        <taxon>Panpulmonata</taxon>
        <taxon>Eupulmonata</taxon>
        <taxon>Stylommatophora</taxon>
        <taxon>Helicina</taxon>
        <taxon>Arionoidea</taxon>
        <taxon>Arionidae</taxon>
        <taxon>Arion</taxon>
    </lineage>
</organism>
<proteinExistence type="predicted"/>
<sequence length="59" mass="7047">MTKAHRMRGTPVNRPHAKLIQKRNTRHHDFHLYISSSTSQGNEAKNYYWDPTTEISHHY</sequence>
<name>A0A0B6Z9L3_9EUPU</name>
<evidence type="ECO:0000313" key="1">
    <source>
        <dbReference type="EMBL" id="CEK65294.1"/>
    </source>
</evidence>
<dbReference type="AlphaFoldDB" id="A0A0B6Z9L3"/>
<dbReference type="EMBL" id="HACG01018429">
    <property type="protein sequence ID" value="CEK65294.1"/>
    <property type="molecule type" value="Transcribed_RNA"/>
</dbReference>
<gene>
    <name evidence="1" type="primary">ORF54568</name>
</gene>
<protein>
    <submittedName>
        <fullName evidence="1">Uncharacterized protein</fullName>
    </submittedName>
</protein>